<evidence type="ECO:0000313" key="1">
    <source>
        <dbReference type="EMBL" id="PSU18264.1"/>
    </source>
</evidence>
<dbReference type="Proteomes" id="UP000241404">
    <property type="component" value="Unassembled WGS sequence"/>
</dbReference>
<evidence type="ECO:0000313" key="2">
    <source>
        <dbReference type="Proteomes" id="UP000241404"/>
    </source>
</evidence>
<organism evidence="1 2">
    <name type="scientific">Photobacterium damselae</name>
    <dbReference type="NCBI Taxonomy" id="38293"/>
    <lineage>
        <taxon>Bacteria</taxon>
        <taxon>Pseudomonadati</taxon>
        <taxon>Pseudomonadota</taxon>
        <taxon>Gammaproteobacteria</taxon>
        <taxon>Vibrionales</taxon>
        <taxon>Vibrionaceae</taxon>
        <taxon>Photobacterium</taxon>
    </lineage>
</organism>
<proteinExistence type="predicted"/>
<sequence>MRFVHEKYKNVVATTDELVKSLAGEDAKDKKAKAQFVNSATGDLISALAKADQPIWLSGLNQQVNSYVQNRTNSYNVMKFIMENRVQITTHTWEFDEKSDAFDFDSVFERYRSESKLPELFDEIVKILEDIKDSGEVDSVTMMTSLSKVIATLKKSKDGSYFSVNSAWSFLVSFLQNYMWAELTKLPVLGTAMEALKETIEQTNEEMFKVHTEVQNEMQRSVEEQVKGLKRSNFNFIGYDKTGHNLESPKGIQSIKESV</sequence>
<name>A0ABD6X8G6_PHODM</name>
<reference evidence="1 2" key="1">
    <citation type="submission" date="2018-03" db="EMBL/GenBank/DDBJ databases">
        <title>Whole genome sequencing of Histamine producing bacteria.</title>
        <authorList>
            <person name="Butler K."/>
        </authorList>
    </citation>
    <scope>NUCLEOTIDE SEQUENCE [LARGE SCALE GENOMIC DNA]</scope>
    <source>
        <strain evidence="1 2">BT-6</strain>
    </source>
</reference>
<dbReference type="EMBL" id="PYMM01000002">
    <property type="protein sequence ID" value="PSU18264.1"/>
    <property type="molecule type" value="Genomic_DNA"/>
</dbReference>
<accession>A0ABD6X8G6</accession>
<protein>
    <submittedName>
        <fullName evidence="1">Uncharacterized protein</fullName>
    </submittedName>
</protein>
<dbReference type="AlphaFoldDB" id="A0ABD6X8G6"/>
<comment type="caution">
    <text evidence="1">The sequence shown here is derived from an EMBL/GenBank/DDBJ whole genome shotgun (WGS) entry which is preliminary data.</text>
</comment>
<gene>
    <name evidence="1" type="ORF">CTM90_04305</name>
</gene>